<gene>
    <name evidence="1" type="ORF">BaOVIS_013230</name>
</gene>
<dbReference type="OrthoDB" id="367114at2759"/>
<organism evidence="1 2">
    <name type="scientific">Babesia ovis</name>
    <dbReference type="NCBI Taxonomy" id="5869"/>
    <lineage>
        <taxon>Eukaryota</taxon>
        <taxon>Sar</taxon>
        <taxon>Alveolata</taxon>
        <taxon>Apicomplexa</taxon>
        <taxon>Aconoidasida</taxon>
        <taxon>Piroplasmida</taxon>
        <taxon>Babesiidae</taxon>
        <taxon>Babesia</taxon>
    </lineage>
</organism>
<protein>
    <submittedName>
        <fullName evidence="1">Threonyl-tRNA synthetase, putative</fullName>
    </submittedName>
</protein>
<accession>A0A9W5TDS6</accession>
<evidence type="ECO:0000313" key="2">
    <source>
        <dbReference type="Proteomes" id="UP001057455"/>
    </source>
</evidence>
<proteinExistence type="predicted"/>
<keyword evidence="2" id="KW-1185">Reference proteome</keyword>
<evidence type="ECO:0000313" key="1">
    <source>
        <dbReference type="EMBL" id="GFE53919.1"/>
    </source>
</evidence>
<dbReference type="AlphaFoldDB" id="A0A9W5TDS6"/>
<comment type="caution">
    <text evidence="1">The sequence shown here is derived from an EMBL/GenBank/DDBJ whole genome shotgun (WGS) entry which is preliminary data.</text>
</comment>
<sequence>MERQNTFSTSRRSGFARLAVLVLGVTLIANLNTGNVVAKGTKNVVDKAVKSTTKDVEKAVKSTTKDVEKAVKQDVKQEVKSTTKDVEKEKKQLGPKEVKSLKGVTFSQSPNTTDTIKVTIGPSFYGSSTVTFPEKDIPKVEKNLKKIINKITHYRPRFEDEKQFQEVVQILKNITSIELPCDVAKEILECDYNKMICIGPHCAQNKVSTTVFYLRKLFKDSGFRPESVALWGVATNPWSDFLNYLDRAIREG</sequence>
<name>A0A9W5TDS6_BABOV</name>
<dbReference type="EMBL" id="BLIY01000008">
    <property type="protein sequence ID" value="GFE53919.1"/>
    <property type="molecule type" value="Genomic_DNA"/>
</dbReference>
<dbReference type="Proteomes" id="UP001057455">
    <property type="component" value="Unassembled WGS sequence"/>
</dbReference>
<reference evidence="1" key="1">
    <citation type="submission" date="2019-12" db="EMBL/GenBank/DDBJ databases">
        <title>Genome sequence of Babesia ovis.</title>
        <authorList>
            <person name="Yamagishi J."/>
            <person name="Sevinc F."/>
            <person name="Xuan X."/>
        </authorList>
    </citation>
    <scope>NUCLEOTIDE SEQUENCE</scope>
    <source>
        <strain evidence="1">Selcuk</strain>
    </source>
</reference>